<dbReference type="Proteomes" id="UP000016617">
    <property type="component" value="Unassembled WGS sequence"/>
</dbReference>
<proteinExistence type="predicted"/>
<protein>
    <submittedName>
        <fullName evidence="1">Uncharacterized protein</fullName>
    </submittedName>
</protein>
<evidence type="ECO:0000313" key="1">
    <source>
        <dbReference type="EMBL" id="ERJ77926.1"/>
    </source>
</evidence>
<organism evidence="1 2">
    <name type="scientific">Streptococcus sobrinus W1703</name>
    <dbReference type="NCBI Taxonomy" id="1227275"/>
    <lineage>
        <taxon>Bacteria</taxon>
        <taxon>Bacillati</taxon>
        <taxon>Bacillota</taxon>
        <taxon>Bacilli</taxon>
        <taxon>Lactobacillales</taxon>
        <taxon>Streptococcaceae</taxon>
        <taxon>Streptococcus</taxon>
    </lineage>
</organism>
<reference evidence="1 2" key="1">
    <citation type="submission" date="2013-06" db="EMBL/GenBank/DDBJ databases">
        <authorList>
            <person name="Weinstock G."/>
            <person name="Sodergren E."/>
            <person name="Lobos E.A."/>
            <person name="Fulton L."/>
            <person name="Fulton R."/>
            <person name="Courtney L."/>
            <person name="Fronick C."/>
            <person name="O'Laughlin M."/>
            <person name="Godfrey J."/>
            <person name="Wilson R.M."/>
            <person name="Miner T."/>
            <person name="Farmer C."/>
            <person name="Delehaunty K."/>
            <person name="Cordes M."/>
            <person name="Minx P."/>
            <person name="Tomlinson C."/>
            <person name="Chen J."/>
            <person name="Wollam A."/>
            <person name="Pepin K.H."/>
            <person name="Bhonagiri V."/>
            <person name="Zhang X."/>
            <person name="Warren W."/>
            <person name="Mitreva M."/>
            <person name="Mardis E.R."/>
            <person name="Wilson R.K."/>
        </authorList>
    </citation>
    <scope>NUCLEOTIDE SEQUENCE [LARGE SCALE GENOMIC DNA]</scope>
    <source>
        <strain evidence="1 2">W1703</strain>
    </source>
</reference>
<comment type="caution">
    <text evidence="1">The sequence shown here is derived from an EMBL/GenBank/DDBJ whole genome shotgun (WGS) entry which is preliminary data.</text>
</comment>
<dbReference type="AlphaFoldDB" id="U2IVF0"/>
<dbReference type="EMBL" id="AWVA01000027">
    <property type="protein sequence ID" value="ERJ77926.1"/>
    <property type="molecule type" value="Genomic_DNA"/>
</dbReference>
<sequence length="45" mass="5198">MATVANSNVKREFVFSLTFLIFKEYKNNHTARSQAQQTAWLVVAH</sequence>
<accession>U2IVF0</accession>
<gene>
    <name evidence="1" type="ORF">HMPREF1557_00487</name>
</gene>
<name>U2IVF0_9STRE</name>
<evidence type="ECO:0000313" key="2">
    <source>
        <dbReference type="Proteomes" id="UP000016617"/>
    </source>
</evidence>
<dbReference type="HOGENOM" id="CLU_3206026_0_0_9"/>